<dbReference type="GO" id="GO:0005509">
    <property type="term" value="F:calcium ion binding"/>
    <property type="evidence" value="ECO:0007669"/>
    <property type="project" value="InterPro"/>
</dbReference>
<evidence type="ECO:0000256" key="2">
    <source>
        <dbReference type="ARBA" id="ARBA00022801"/>
    </source>
</evidence>
<accession>A0A382MPM4</accession>
<reference evidence="4" key="1">
    <citation type="submission" date="2018-05" db="EMBL/GenBank/DDBJ databases">
        <authorList>
            <person name="Lanie J.A."/>
            <person name="Ng W.-L."/>
            <person name="Kazmierczak K.M."/>
            <person name="Andrzejewski T.M."/>
            <person name="Davidsen T.M."/>
            <person name="Wayne K.J."/>
            <person name="Tettelin H."/>
            <person name="Glass J.I."/>
            <person name="Rusch D."/>
            <person name="Podicherti R."/>
            <person name="Tsui H.-C.T."/>
            <person name="Winkler M.E."/>
        </authorList>
    </citation>
    <scope>NUCLEOTIDE SEQUENCE</scope>
</reference>
<dbReference type="InterPro" id="IPR002048">
    <property type="entry name" value="EF_hand_dom"/>
</dbReference>
<dbReference type="PROSITE" id="PS00018">
    <property type="entry name" value="EF_HAND_1"/>
    <property type="match status" value="1"/>
</dbReference>
<comment type="similarity">
    <text evidence="1">Belongs to the 'GDXG' lipolytic enzyme family.</text>
</comment>
<dbReference type="InterPro" id="IPR018247">
    <property type="entry name" value="EF_Hand_1_Ca_BS"/>
</dbReference>
<proteinExistence type="inferred from homology"/>
<evidence type="ECO:0000259" key="3">
    <source>
        <dbReference type="PROSITE" id="PS50222"/>
    </source>
</evidence>
<dbReference type="PROSITE" id="PS50222">
    <property type="entry name" value="EF_HAND_2"/>
    <property type="match status" value="1"/>
</dbReference>
<keyword evidence="2" id="KW-0378">Hydrolase</keyword>
<organism evidence="4">
    <name type="scientific">marine metagenome</name>
    <dbReference type="NCBI Taxonomy" id="408172"/>
    <lineage>
        <taxon>unclassified sequences</taxon>
        <taxon>metagenomes</taxon>
        <taxon>ecological metagenomes</taxon>
    </lineage>
</organism>
<dbReference type="InterPro" id="IPR050300">
    <property type="entry name" value="GDXG_lipolytic_enzyme"/>
</dbReference>
<dbReference type="SUPFAM" id="SSF47473">
    <property type="entry name" value="EF-hand"/>
    <property type="match status" value="1"/>
</dbReference>
<feature type="domain" description="EF-hand" evidence="3">
    <location>
        <begin position="52"/>
        <end position="87"/>
    </location>
</feature>
<dbReference type="PANTHER" id="PTHR48081:SF13">
    <property type="entry name" value="ALPHA_BETA HYDROLASE"/>
    <property type="match status" value="1"/>
</dbReference>
<protein>
    <recommendedName>
        <fullName evidence="3">EF-hand domain-containing protein</fullName>
    </recommendedName>
</protein>
<evidence type="ECO:0000256" key="1">
    <source>
        <dbReference type="ARBA" id="ARBA00010515"/>
    </source>
</evidence>
<dbReference type="Gene3D" id="1.10.238.10">
    <property type="entry name" value="EF-hand"/>
    <property type="match status" value="1"/>
</dbReference>
<evidence type="ECO:0000313" key="4">
    <source>
        <dbReference type="EMBL" id="SVC49737.1"/>
    </source>
</evidence>
<dbReference type="PANTHER" id="PTHR48081">
    <property type="entry name" value="AB HYDROLASE SUPERFAMILY PROTEIN C4A8.06C"/>
    <property type="match status" value="1"/>
</dbReference>
<dbReference type="GO" id="GO:0016787">
    <property type="term" value="F:hydrolase activity"/>
    <property type="evidence" value="ECO:0007669"/>
    <property type="project" value="UniProtKB-KW"/>
</dbReference>
<dbReference type="InterPro" id="IPR049492">
    <property type="entry name" value="BD-FAE-like_dom"/>
</dbReference>
<sequence length="280" mass="31070">MKLPSALLLLACLLPFLCPAQNQQKPTAPRANVPNWLKTMDKNGDGKIAATEATGLMKRNFNRIDSNKDGALDKNELTQLANRLRRNNQNRQGNRRRTPTNEELLNSAPKDVVIEPDIAYRKGKSEAWKLDLVMPKAKSKEARAAIVFVHGGGWRSGDKRTGYFMRGAIEYAQKGYVCITVNYRLINEAPMPASIEDVKCAVRWLRANAKKYNVDPKKIGAYGNSAGAHLVCMLGLVKPKAKLEGDGPYQDQSSLVQAVCASATPTNFLLFDNRRKGQRT</sequence>
<gene>
    <name evidence="4" type="ORF">METZ01_LOCUS302591</name>
</gene>
<dbReference type="Gene3D" id="3.40.50.1820">
    <property type="entry name" value="alpha/beta hydrolase"/>
    <property type="match status" value="1"/>
</dbReference>
<dbReference type="InterPro" id="IPR029058">
    <property type="entry name" value="AB_hydrolase_fold"/>
</dbReference>
<name>A0A382MPM4_9ZZZZ</name>
<dbReference type="SUPFAM" id="SSF53474">
    <property type="entry name" value="alpha/beta-Hydrolases"/>
    <property type="match status" value="1"/>
</dbReference>
<dbReference type="PROSITE" id="PS01173">
    <property type="entry name" value="LIPASE_GDXG_HIS"/>
    <property type="match status" value="1"/>
</dbReference>
<dbReference type="InterPro" id="IPR011992">
    <property type="entry name" value="EF-hand-dom_pair"/>
</dbReference>
<dbReference type="AlphaFoldDB" id="A0A382MPM4"/>
<dbReference type="Pfam" id="PF13202">
    <property type="entry name" value="EF-hand_5"/>
    <property type="match status" value="2"/>
</dbReference>
<feature type="non-terminal residue" evidence="4">
    <location>
        <position position="280"/>
    </location>
</feature>
<dbReference type="Pfam" id="PF20434">
    <property type="entry name" value="BD-FAE"/>
    <property type="match status" value="1"/>
</dbReference>
<dbReference type="EMBL" id="UINC01094475">
    <property type="protein sequence ID" value="SVC49737.1"/>
    <property type="molecule type" value="Genomic_DNA"/>
</dbReference>
<dbReference type="InterPro" id="IPR002168">
    <property type="entry name" value="Lipase_GDXG_HIS_AS"/>
</dbReference>